<evidence type="ECO:0000313" key="2">
    <source>
        <dbReference type="EMBL" id="KAK4397788.1"/>
    </source>
</evidence>
<sequence>MPKSATQPIMEELRTMTEPAPSIPISDLQQPNFDTSKGKELVLYNPFDALTLDDDKIVDDKIEGPKEYNPSREPDRRSNRSSYWVTRSLVRSAITRKLKALKPVQQRKKGDHALNVKLVAEFLSIAQSILQTDRHNLFLKQLENYCRLVFLKATKMEQQMLHQRAKMQWLKGRDQCTRIFFRKVNATLLALIPKVQSPTTVADFRLIFYCNVLYKTITKILVQQIRPLFDRLLFGFHPQFIQWIEECVTTSSFSMSLNGSIHRFFLGDADLTFHWKCSEIGLFQLSFNDDLLLFSSADENSMGIFKLGLQLFASLFGLCANPKKSQLIISKSAQSNRDPLLQSVGFREGVLQVRYLGLPLLALRLTTSDCQLLFQKIEKRINGWTGIPL</sequence>
<evidence type="ECO:0008006" key="4">
    <source>
        <dbReference type="Google" id="ProtNLM"/>
    </source>
</evidence>
<feature type="compositionally biased region" description="Basic and acidic residues" evidence="1">
    <location>
        <begin position="61"/>
        <end position="78"/>
    </location>
</feature>
<proteinExistence type="predicted"/>
<keyword evidence="3" id="KW-1185">Reference proteome</keyword>
<comment type="caution">
    <text evidence="2">The sequence shown here is derived from an EMBL/GenBank/DDBJ whole genome shotgun (WGS) entry which is preliminary data.</text>
</comment>
<name>A0AAE2BU85_9LAMI</name>
<accession>A0AAE2BU85</accession>
<dbReference type="PANTHER" id="PTHR33116">
    <property type="entry name" value="REVERSE TRANSCRIPTASE ZINC-BINDING DOMAIN-CONTAINING PROTEIN-RELATED-RELATED"/>
    <property type="match status" value="1"/>
</dbReference>
<protein>
    <recommendedName>
        <fullName evidence="4">Reverse transcriptase domain-containing protein</fullName>
    </recommendedName>
</protein>
<evidence type="ECO:0000313" key="3">
    <source>
        <dbReference type="Proteomes" id="UP001289374"/>
    </source>
</evidence>
<organism evidence="2 3">
    <name type="scientific">Sesamum angolense</name>
    <dbReference type="NCBI Taxonomy" id="2727404"/>
    <lineage>
        <taxon>Eukaryota</taxon>
        <taxon>Viridiplantae</taxon>
        <taxon>Streptophyta</taxon>
        <taxon>Embryophyta</taxon>
        <taxon>Tracheophyta</taxon>
        <taxon>Spermatophyta</taxon>
        <taxon>Magnoliopsida</taxon>
        <taxon>eudicotyledons</taxon>
        <taxon>Gunneridae</taxon>
        <taxon>Pentapetalae</taxon>
        <taxon>asterids</taxon>
        <taxon>lamiids</taxon>
        <taxon>Lamiales</taxon>
        <taxon>Pedaliaceae</taxon>
        <taxon>Sesamum</taxon>
    </lineage>
</organism>
<reference evidence="2" key="1">
    <citation type="submission" date="2020-06" db="EMBL/GenBank/DDBJ databases">
        <authorList>
            <person name="Li T."/>
            <person name="Hu X."/>
            <person name="Zhang T."/>
            <person name="Song X."/>
            <person name="Zhang H."/>
            <person name="Dai N."/>
            <person name="Sheng W."/>
            <person name="Hou X."/>
            <person name="Wei L."/>
        </authorList>
    </citation>
    <scope>NUCLEOTIDE SEQUENCE</scope>
    <source>
        <strain evidence="2">K16</strain>
        <tissue evidence="2">Leaf</tissue>
    </source>
</reference>
<dbReference type="Proteomes" id="UP001289374">
    <property type="component" value="Unassembled WGS sequence"/>
</dbReference>
<evidence type="ECO:0000256" key="1">
    <source>
        <dbReference type="SAM" id="MobiDB-lite"/>
    </source>
</evidence>
<dbReference type="EMBL" id="JACGWL010000007">
    <property type="protein sequence ID" value="KAK4397788.1"/>
    <property type="molecule type" value="Genomic_DNA"/>
</dbReference>
<dbReference type="AlphaFoldDB" id="A0AAE2BU85"/>
<feature type="region of interest" description="Disordered" evidence="1">
    <location>
        <begin position="61"/>
        <end position="80"/>
    </location>
</feature>
<gene>
    <name evidence="2" type="ORF">Sango_1254300</name>
</gene>
<dbReference type="PANTHER" id="PTHR33116:SF78">
    <property type="entry name" value="OS12G0587133 PROTEIN"/>
    <property type="match status" value="1"/>
</dbReference>
<reference evidence="2" key="2">
    <citation type="journal article" date="2024" name="Plant">
        <title>Genomic evolution and insights into agronomic trait innovations of Sesamum species.</title>
        <authorList>
            <person name="Miao H."/>
            <person name="Wang L."/>
            <person name="Qu L."/>
            <person name="Liu H."/>
            <person name="Sun Y."/>
            <person name="Le M."/>
            <person name="Wang Q."/>
            <person name="Wei S."/>
            <person name="Zheng Y."/>
            <person name="Lin W."/>
            <person name="Duan Y."/>
            <person name="Cao H."/>
            <person name="Xiong S."/>
            <person name="Wang X."/>
            <person name="Wei L."/>
            <person name="Li C."/>
            <person name="Ma Q."/>
            <person name="Ju M."/>
            <person name="Zhao R."/>
            <person name="Li G."/>
            <person name="Mu C."/>
            <person name="Tian Q."/>
            <person name="Mei H."/>
            <person name="Zhang T."/>
            <person name="Gao T."/>
            <person name="Zhang H."/>
        </authorList>
    </citation>
    <scope>NUCLEOTIDE SEQUENCE</scope>
    <source>
        <strain evidence="2">K16</strain>
    </source>
</reference>